<evidence type="ECO:0000256" key="1">
    <source>
        <dbReference type="SAM" id="MobiDB-lite"/>
    </source>
</evidence>
<evidence type="ECO:0000313" key="3">
    <source>
        <dbReference type="Proteomes" id="UP001281761"/>
    </source>
</evidence>
<name>A0ABQ9YED5_9EUKA</name>
<dbReference type="Proteomes" id="UP001281761">
    <property type="component" value="Unassembled WGS sequence"/>
</dbReference>
<keyword evidence="3" id="KW-1185">Reference proteome</keyword>
<feature type="region of interest" description="Disordered" evidence="1">
    <location>
        <begin position="54"/>
        <end position="77"/>
    </location>
</feature>
<sequence>MILSSGILPILGNYIESSMLHISEDISVGQRTNAPLPPSVDHLLKDNLPISPRSSLTSSVHSTFQHNEPEQDNTQSFIEPNTDHDLELLHFPKSEHQTLLKSLLTLLSHLSAGTEASNRMILTTLFSNTTSSPVQRFFDVLLFLFEESICDCHTPIIQIFSRLCSHTPCFIPEILRHNVIPRLLLAPSCSSLVTCQVETATLLIDLIVLVYSFAKQHSLQVALHQSPTPPTLLCHLLSFPCVEVVCLLAKSEMERAEVLIQDLVLDGQYYGLLEF</sequence>
<evidence type="ECO:0000313" key="2">
    <source>
        <dbReference type="EMBL" id="KAK2962144.1"/>
    </source>
</evidence>
<gene>
    <name evidence="2" type="ORF">BLNAU_2804</name>
</gene>
<organism evidence="2 3">
    <name type="scientific">Blattamonas nauphoetae</name>
    <dbReference type="NCBI Taxonomy" id="2049346"/>
    <lineage>
        <taxon>Eukaryota</taxon>
        <taxon>Metamonada</taxon>
        <taxon>Preaxostyla</taxon>
        <taxon>Oxymonadida</taxon>
        <taxon>Blattamonas</taxon>
    </lineage>
</organism>
<reference evidence="2 3" key="1">
    <citation type="journal article" date="2022" name="bioRxiv">
        <title>Genomics of Preaxostyla Flagellates Illuminates Evolutionary Transitions and the Path Towards Mitochondrial Loss.</title>
        <authorList>
            <person name="Novak L.V.F."/>
            <person name="Treitli S.C."/>
            <person name="Pyrih J."/>
            <person name="Halakuc P."/>
            <person name="Pipaliya S.V."/>
            <person name="Vacek V."/>
            <person name="Brzon O."/>
            <person name="Soukal P."/>
            <person name="Eme L."/>
            <person name="Dacks J.B."/>
            <person name="Karnkowska A."/>
            <person name="Elias M."/>
            <person name="Hampl V."/>
        </authorList>
    </citation>
    <scope>NUCLEOTIDE SEQUENCE [LARGE SCALE GENOMIC DNA]</scope>
    <source>
        <strain evidence="2">NAU3</strain>
        <tissue evidence="2">Gut</tissue>
    </source>
</reference>
<proteinExistence type="predicted"/>
<dbReference type="EMBL" id="JARBJD010000012">
    <property type="protein sequence ID" value="KAK2962144.1"/>
    <property type="molecule type" value="Genomic_DNA"/>
</dbReference>
<comment type="caution">
    <text evidence="2">The sequence shown here is derived from an EMBL/GenBank/DDBJ whole genome shotgun (WGS) entry which is preliminary data.</text>
</comment>
<protein>
    <submittedName>
        <fullName evidence="2">Uncharacterized protein</fullName>
    </submittedName>
</protein>
<accession>A0ABQ9YED5</accession>